<protein>
    <recommendedName>
        <fullName evidence="5">Secreted protein</fullName>
    </recommendedName>
</protein>
<feature type="signal peptide" evidence="2">
    <location>
        <begin position="1"/>
        <end position="32"/>
    </location>
</feature>
<sequence>MALRIARRAALAAASVSIAATGLLTTGGPASAATHPTDGRTAVVSHHVQLLDAHDDSHSRDAGRADNDEDARRRWVNDQIECSLHHNPATQQMHDEDARRRWVDDQIEWTLHHNPATQQANDGNDR</sequence>
<evidence type="ECO:0000313" key="4">
    <source>
        <dbReference type="Proteomes" id="UP001550044"/>
    </source>
</evidence>
<comment type="caution">
    <text evidence="3">The sequence shown here is derived from an EMBL/GenBank/DDBJ whole genome shotgun (WGS) entry which is preliminary data.</text>
</comment>
<keyword evidence="2" id="KW-0732">Signal</keyword>
<dbReference type="PROSITE" id="PS51318">
    <property type="entry name" value="TAT"/>
    <property type="match status" value="1"/>
</dbReference>
<proteinExistence type="predicted"/>
<organism evidence="3 4">
    <name type="scientific">Streptomyces sp. 900116325</name>
    <dbReference type="NCBI Taxonomy" id="3154295"/>
    <lineage>
        <taxon>Bacteria</taxon>
        <taxon>Bacillati</taxon>
        <taxon>Actinomycetota</taxon>
        <taxon>Actinomycetes</taxon>
        <taxon>Kitasatosporales</taxon>
        <taxon>Streptomycetaceae</taxon>
        <taxon>Streptomyces</taxon>
    </lineage>
</organism>
<reference evidence="3 4" key="1">
    <citation type="submission" date="2024-06" db="EMBL/GenBank/DDBJ databases">
        <title>The Natural Products Discovery Center: Release of the First 8490 Sequenced Strains for Exploring Actinobacteria Biosynthetic Diversity.</title>
        <authorList>
            <person name="Kalkreuter E."/>
            <person name="Kautsar S.A."/>
            <person name="Yang D."/>
            <person name="Bader C.D."/>
            <person name="Teijaro C.N."/>
            <person name="Fluegel L."/>
            <person name="Davis C.M."/>
            <person name="Simpson J.R."/>
            <person name="Lauterbach L."/>
            <person name="Steele A.D."/>
            <person name="Gui C."/>
            <person name="Meng S."/>
            <person name="Li G."/>
            <person name="Viehrig K."/>
            <person name="Ye F."/>
            <person name="Su P."/>
            <person name="Kiefer A.F."/>
            <person name="Nichols A."/>
            <person name="Cepeda A.J."/>
            <person name="Yan W."/>
            <person name="Fan B."/>
            <person name="Jiang Y."/>
            <person name="Adhikari A."/>
            <person name="Zheng C.-J."/>
            <person name="Schuster L."/>
            <person name="Cowan T.M."/>
            <person name="Smanski M.J."/>
            <person name="Chevrette M.G."/>
            <person name="De Carvalho L.P.S."/>
            <person name="Shen B."/>
        </authorList>
    </citation>
    <scope>NUCLEOTIDE SEQUENCE [LARGE SCALE GENOMIC DNA]</scope>
    <source>
        <strain evidence="3 4">NPDC005137</strain>
    </source>
</reference>
<evidence type="ECO:0000256" key="1">
    <source>
        <dbReference type="SAM" id="MobiDB-lite"/>
    </source>
</evidence>
<feature type="region of interest" description="Disordered" evidence="1">
    <location>
        <begin position="51"/>
        <end position="72"/>
    </location>
</feature>
<evidence type="ECO:0008006" key="5">
    <source>
        <dbReference type="Google" id="ProtNLM"/>
    </source>
</evidence>
<dbReference type="EMBL" id="JBEXIP010000052">
    <property type="protein sequence ID" value="MET8438158.1"/>
    <property type="molecule type" value="Genomic_DNA"/>
</dbReference>
<dbReference type="Proteomes" id="UP001550044">
    <property type="component" value="Unassembled WGS sequence"/>
</dbReference>
<evidence type="ECO:0000313" key="3">
    <source>
        <dbReference type="EMBL" id="MET8438158.1"/>
    </source>
</evidence>
<evidence type="ECO:0000256" key="2">
    <source>
        <dbReference type="SAM" id="SignalP"/>
    </source>
</evidence>
<keyword evidence="4" id="KW-1185">Reference proteome</keyword>
<gene>
    <name evidence="3" type="ORF">ABZV61_36640</name>
</gene>
<name>A0ABV2UJY0_9ACTN</name>
<feature type="chain" id="PRO_5046318382" description="Secreted protein" evidence="2">
    <location>
        <begin position="33"/>
        <end position="126"/>
    </location>
</feature>
<dbReference type="InterPro" id="IPR006311">
    <property type="entry name" value="TAT_signal"/>
</dbReference>
<feature type="compositionally biased region" description="Basic and acidic residues" evidence="1">
    <location>
        <begin position="52"/>
        <end position="72"/>
    </location>
</feature>
<accession>A0ABV2UJY0</accession>
<dbReference type="RefSeq" id="WP_356712680.1">
    <property type="nucleotide sequence ID" value="NZ_JBEXIP010000052.1"/>
</dbReference>